<gene>
    <name evidence="2" type="ORF">EM932_01705</name>
</gene>
<dbReference type="SUPFAM" id="SSF53448">
    <property type="entry name" value="Nucleotide-diphospho-sugar transferases"/>
    <property type="match status" value="1"/>
</dbReference>
<feature type="domain" description="Glycosyltransferase 2-like" evidence="1">
    <location>
        <begin position="13"/>
        <end position="182"/>
    </location>
</feature>
<accession>A0A4S1E398</accession>
<keyword evidence="3" id="KW-1185">Reference proteome</keyword>
<comment type="caution">
    <text evidence="2">The sequence shown here is derived from an EMBL/GenBank/DDBJ whole genome shotgun (WGS) entry which is preliminary data.</text>
</comment>
<dbReference type="PANTHER" id="PTHR10859">
    <property type="entry name" value="GLYCOSYL TRANSFERASE"/>
    <property type="match status" value="1"/>
</dbReference>
<dbReference type="PANTHER" id="PTHR10859:SF91">
    <property type="entry name" value="DOLICHYL-PHOSPHATE BETA-GLUCOSYLTRANSFERASE"/>
    <property type="match status" value="1"/>
</dbReference>
<dbReference type="OrthoDB" id="952827at2"/>
<name>A0A4S1E398_9FLAO</name>
<dbReference type="GO" id="GO:0016740">
    <property type="term" value="F:transferase activity"/>
    <property type="evidence" value="ECO:0007669"/>
    <property type="project" value="UniProtKB-KW"/>
</dbReference>
<dbReference type="InterPro" id="IPR001173">
    <property type="entry name" value="Glyco_trans_2-like"/>
</dbReference>
<dbReference type="InterPro" id="IPR029044">
    <property type="entry name" value="Nucleotide-diphossugar_trans"/>
</dbReference>
<dbReference type="Proteomes" id="UP000307602">
    <property type="component" value="Unassembled WGS sequence"/>
</dbReference>
<dbReference type="AlphaFoldDB" id="A0A4S1E398"/>
<dbReference type="EMBL" id="SRSO01000001">
    <property type="protein sequence ID" value="TGV04863.1"/>
    <property type="molecule type" value="Genomic_DNA"/>
</dbReference>
<evidence type="ECO:0000313" key="3">
    <source>
        <dbReference type="Proteomes" id="UP000307602"/>
    </source>
</evidence>
<dbReference type="RefSeq" id="WP_135874819.1">
    <property type="nucleotide sequence ID" value="NZ_SRSO01000001.1"/>
</dbReference>
<reference evidence="2 3" key="1">
    <citation type="submission" date="2019-04" db="EMBL/GenBank/DDBJ databases">
        <authorList>
            <person name="Liu A."/>
        </authorList>
    </citation>
    <scope>NUCLEOTIDE SEQUENCE [LARGE SCALE GENOMIC DNA]</scope>
    <source>
        <strain evidence="2 3">RZ03</strain>
    </source>
</reference>
<keyword evidence="2" id="KW-0808">Transferase</keyword>
<sequence>MNHYNHTNFSLLLVIPCYNEFGRLQTEVFHSFLQENNNVAIVFSNDGSRDNTLKVLQKIKAGATNHVFINNLKTNRGKAAAVRSGFLFAEKHLRFSKIAYLDADLSTTLDECLKLSKLIDTKVLFVFGSRISKIDNIINRKLFRFFIGRLIATLISMQLELSIYDSQCGCKVFRADLARQLFKERFLSKWLFDVELFHRLIQLIGKNSIKHTVKEIPLESWIDTSNSKVKISYFFTLWYDLILISKKYKTQTKTSWKAVLQSML</sequence>
<evidence type="ECO:0000313" key="2">
    <source>
        <dbReference type="EMBL" id="TGV04863.1"/>
    </source>
</evidence>
<protein>
    <submittedName>
        <fullName evidence="2">Glycosyltransferase</fullName>
    </submittedName>
</protein>
<dbReference type="GO" id="GO:0006487">
    <property type="term" value="P:protein N-linked glycosylation"/>
    <property type="evidence" value="ECO:0007669"/>
    <property type="project" value="TreeGrafter"/>
</dbReference>
<dbReference type="Pfam" id="PF00535">
    <property type="entry name" value="Glycos_transf_2"/>
    <property type="match status" value="1"/>
</dbReference>
<evidence type="ECO:0000259" key="1">
    <source>
        <dbReference type="Pfam" id="PF00535"/>
    </source>
</evidence>
<organism evidence="2 3">
    <name type="scientific">Flavivirga rizhaonensis</name>
    <dbReference type="NCBI Taxonomy" id="2559571"/>
    <lineage>
        <taxon>Bacteria</taxon>
        <taxon>Pseudomonadati</taxon>
        <taxon>Bacteroidota</taxon>
        <taxon>Flavobacteriia</taxon>
        <taxon>Flavobacteriales</taxon>
        <taxon>Flavobacteriaceae</taxon>
        <taxon>Flavivirga</taxon>
    </lineage>
</organism>
<dbReference type="Gene3D" id="3.90.550.10">
    <property type="entry name" value="Spore Coat Polysaccharide Biosynthesis Protein SpsA, Chain A"/>
    <property type="match status" value="1"/>
</dbReference>
<proteinExistence type="predicted"/>